<dbReference type="OrthoDB" id="9801421at2"/>
<dbReference type="PROSITE" id="PS00708">
    <property type="entry name" value="PRO_ENDOPEP_SER"/>
    <property type="match status" value="1"/>
</dbReference>
<proteinExistence type="inferred from homology"/>
<protein>
    <recommendedName>
        <fullName evidence="3">prolyl oligopeptidase</fullName>
        <ecNumber evidence="3">3.4.21.26</ecNumber>
    </recommendedName>
    <alternativeName>
        <fullName evidence="8">Proline-specific endopeptidase</fullName>
    </alternativeName>
</protein>
<evidence type="ECO:0000313" key="13">
    <source>
        <dbReference type="Proteomes" id="UP000176294"/>
    </source>
</evidence>
<evidence type="ECO:0000256" key="5">
    <source>
        <dbReference type="ARBA" id="ARBA00022801"/>
    </source>
</evidence>
<dbReference type="FunFam" id="3.40.50.1820:FF:000005">
    <property type="entry name" value="Prolyl endopeptidase"/>
    <property type="match status" value="1"/>
</dbReference>
<dbReference type="InterPro" id="IPR001375">
    <property type="entry name" value="Peptidase_S9_cat"/>
</dbReference>
<sequence>MRNSFVPLAAVLLSAPTFAQTPIKMLPYPQTKKVDTVTTYFGTKVADPYRWLENDQAADTKSWVQEENKVTQGYLAQIPYREAIRKRLETLWNYEKYGAPYKEGKYTYFSKNTGLQSQSVVYRQLGSTGAPEVFLDPNTFSKAGTTSLAGLSFSKDGSLAAYQISEGGSDWRKVIVMKAATKAILGDTLKDVKFGNVAWKGNDGFYYSSYDKPTAGSQLAGKTQIHKLYYHKLGTKQSTDKLVFGGEQTPRRYIGANLTEDERFLVINAANTTNGNELYIQDLSKPGSAIVQVVDNEKSNVGVLANVGSKLYLETDFNAPNNRVVTVDAANPKPANWKDLIPETKNVLNASTGGGKIFANYLKDATSLVEQYDMSGKKERSIALPSVGTAGGFGTKREEKETYYTFTSYIYPPTIFKYDIATGKSTVFKKAGVQFDPSKFESKQVFYNSKDGTRVPMIITYKKGTVLNGKNPTLLYAYGGFNVSMTPGFSTSNIVLLENGGVYAVANLRGGGEYGEKWHAAGTKLQKQNVFDDFIAAGEYLIKNNYTSKDYLAISGGSNGGLLVGAVMAQRPDLFKVAFPAVGVMDMLRYNQFTAGAGWAYDYGTAQDSKEMFEYLYKYSPVHALKPASYPATMVTTADHDDRVVPAHSFKFASKLQESQKGPAPVLIRIETNAGHGAGRSTAQVISEQTDKWSFMFQNMNVTPYQNN</sequence>
<dbReference type="GO" id="GO:0004252">
    <property type="term" value="F:serine-type endopeptidase activity"/>
    <property type="evidence" value="ECO:0007669"/>
    <property type="project" value="UniProtKB-EC"/>
</dbReference>
<dbReference type="AlphaFoldDB" id="A0A1G1T0Q3"/>
<dbReference type="SUPFAM" id="SSF50993">
    <property type="entry name" value="Peptidase/esterase 'gauge' domain"/>
    <property type="match status" value="1"/>
</dbReference>
<evidence type="ECO:0000256" key="2">
    <source>
        <dbReference type="ARBA" id="ARBA00005228"/>
    </source>
</evidence>
<evidence type="ECO:0000256" key="1">
    <source>
        <dbReference type="ARBA" id="ARBA00001070"/>
    </source>
</evidence>
<evidence type="ECO:0000259" key="11">
    <source>
        <dbReference type="Pfam" id="PF02897"/>
    </source>
</evidence>
<keyword evidence="6" id="KW-0720">Serine protease</keyword>
<comment type="catalytic activity">
    <reaction evidence="1">
        <text>Hydrolysis of Pro-|-Xaa &gt;&gt; Ala-|-Xaa in oligopeptides.</text>
        <dbReference type="EC" id="3.4.21.26"/>
    </reaction>
</comment>
<dbReference type="Pfam" id="PF00326">
    <property type="entry name" value="Peptidase_S9"/>
    <property type="match status" value="1"/>
</dbReference>
<comment type="caution">
    <text evidence="12">The sequence shown here is derived from an EMBL/GenBank/DDBJ whole genome shotgun (WGS) entry which is preliminary data.</text>
</comment>
<keyword evidence="13" id="KW-1185">Reference proteome</keyword>
<evidence type="ECO:0000256" key="3">
    <source>
        <dbReference type="ARBA" id="ARBA00011897"/>
    </source>
</evidence>
<accession>A0A1G1T0Q3</accession>
<dbReference type="GO" id="GO:0070012">
    <property type="term" value="F:oligopeptidase activity"/>
    <property type="evidence" value="ECO:0007669"/>
    <property type="project" value="TreeGrafter"/>
</dbReference>
<organism evidence="12 13">
    <name type="scientific">Hymenobacter lapidarius</name>
    <dbReference type="NCBI Taxonomy" id="1908237"/>
    <lineage>
        <taxon>Bacteria</taxon>
        <taxon>Pseudomonadati</taxon>
        <taxon>Bacteroidota</taxon>
        <taxon>Cytophagia</taxon>
        <taxon>Cytophagales</taxon>
        <taxon>Hymenobacteraceae</taxon>
        <taxon>Hymenobacter</taxon>
    </lineage>
</organism>
<dbReference type="RefSeq" id="WP_070728834.1">
    <property type="nucleotide sequence ID" value="NZ_MDZB01000119.1"/>
</dbReference>
<evidence type="ECO:0000256" key="9">
    <source>
        <dbReference type="SAM" id="SignalP"/>
    </source>
</evidence>
<dbReference type="InterPro" id="IPR051167">
    <property type="entry name" value="Prolyl_oligopep/macrocyclase"/>
</dbReference>
<dbReference type="InterPro" id="IPR029058">
    <property type="entry name" value="AB_hydrolase_fold"/>
</dbReference>
<dbReference type="InterPro" id="IPR023302">
    <property type="entry name" value="Pept_S9A_N"/>
</dbReference>
<name>A0A1G1T0Q3_9BACT</name>
<dbReference type="PRINTS" id="PR00862">
    <property type="entry name" value="PROLIGOPTASE"/>
</dbReference>
<evidence type="ECO:0000256" key="7">
    <source>
        <dbReference type="ARBA" id="ARBA00060121"/>
    </source>
</evidence>
<evidence type="ECO:0000259" key="10">
    <source>
        <dbReference type="Pfam" id="PF00326"/>
    </source>
</evidence>
<dbReference type="SUPFAM" id="SSF53474">
    <property type="entry name" value="alpha/beta-Hydrolases"/>
    <property type="match status" value="1"/>
</dbReference>
<comment type="similarity">
    <text evidence="2">Belongs to the peptidase S9A family.</text>
</comment>
<feature type="domain" description="Peptidase S9 prolyl oligopeptidase catalytic" evidence="10">
    <location>
        <begin position="488"/>
        <end position="701"/>
    </location>
</feature>
<keyword evidence="9" id="KW-0732">Signal</keyword>
<dbReference type="GO" id="GO:0005829">
    <property type="term" value="C:cytosol"/>
    <property type="evidence" value="ECO:0007669"/>
    <property type="project" value="TreeGrafter"/>
</dbReference>
<dbReference type="PANTHER" id="PTHR42881:SF2">
    <property type="entry name" value="PROLYL ENDOPEPTIDASE"/>
    <property type="match status" value="1"/>
</dbReference>
<comment type="function">
    <text evidence="7">Cleaves peptide bonds on the C-terminal side of prolyl residues within peptides that are up to approximately 30 amino acids long. Has an absolute requirement for an X-Pro bond in the trans configuration immediately preceding the Pro-Y scissible bond.</text>
</comment>
<dbReference type="GO" id="GO:0006508">
    <property type="term" value="P:proteolysis"/>
    <property type="evidence" value="ECO:0007669"/>
    <property type="project" value="UniProtKB-KW"/>
</dbReference>
<dbReference type="InterPro" id="IPR002470">
    <property type="entry name" value="Peptidase_S9A"/>
</dbReference>
<dbReference type="Gene3D" id="3.40.50.1820">
    <property type="entry name" value="alpha/beta hydrolase"/>
    <property type="match status" value="1"/>
</dbReference>
<evidence type="ECO:0000313" key="12">
    <source>
        <dbReference type="EMBL" id="OGX84459.1"/>
    </source>
</evidence>
<feature type="signal peptide" evidence="9">
    <location>
        <begin position="1"/>
        <end position="19"/>
    </location>
</feature>
<dbReference type="EC" id="3.4.21.26" evidence="3"/>
<keyword evidence="4" id="KW-0645">Protease</keyword>
<dbReference type="PANTHER" id="PTHR42881">
    <property type="entry name" value="PROLYL ENDOPEPTIDASE"/>
    <property type="match status" value="1"/>
</dbReference>
<evidence type="ECO:0000256" key="4">
    <source>
        <dbReference type="ARBA" id="ARBA00022670"/>
    </source>
</evidence>
<dbReference type="Proteomes" id="UP000176294">
    <property type="component" value="Unassembled WGS sequence"/>
</dbReference>
<evidence type="ECO:0000256" key="8">
    <source>
        <dbReference type="ARBA" id="ARBA00081187"/>
    </source>
</evidence>
<keyword evidence="5" id="KW-0378">Hydrolase</keyword>
<dbReference type="Pfam" id="PF02897">
    <property type="entry name" value="Peptidase_S9_N"/>
    <property type="match status" value="1"/>
</dbReference>
<dbReference type="EMBL" id="MDZB01000119">
    <property type="protein sequence ID" value="OGX84459.1"/>
    <property type="molecule type" value="Genomic_DNA"/>
</dbReference>
<gene>
    <name evidence="12" type="ORF">BEN47_16325</name>
</gene>
<feature type="domain" description="Peptidase S9A N-terminal" evidence="11">
    <location>
        <begin position="29"/>
        <end position="430"/>
    </location>
</feature>
<reference evidence="12 13" key="1">
    <citation type="submission" date="2016-08" db="EMBL/GenBank/DDBJ databases">
        <title>Hymenobacter coccineus sp. nov., Hymenobacter lapidarius sp. nov. and Hymenobacter glacialis sp. nov., isolated from Antarctic soil.</title>
        <authorList>
            <person name="Sedlacek I."/>
            <person name="Kralova S."/>
            <person name="Kyrova K."/>
            <person name="Maslanova I."/>
            <person name="Stankova E."/>
            <person name="Vrbovska V."/>
            <person name="Nemec M."/>
            <person name="Bartak M."/>
            <person name="Svec P."/>
            <person name="Busse H.-J."/>
            <person name="Pantucek R."/>
        </authorList>
    </citation>
    <scope>NUCLEOTIDE SEQUENCE [LARGE SCALE GENOMIC DNA]</scope>
    <source>
        <strain evidence="12 13">CCM 8643</strain>
    </source>
</reference>
<feature type="chain" id="PRO_5009578744" description="prolyl oligopeptidase" evidence="9">
    <location>
        <begin position="20"/>
        <end position="708"/>
    </location>
</feature>
<dbReference type="InterPro" id="IPR002471">
    <property type="entry name" value="Pept_S9_AS"/>
</dbReference>
<evidence type="ECO:0000256" key="6">
    <source>
        <dbReference type="ARBA" id="ARBA00022825"/>
    </source>
</evidence>
<dbReference type="Gene3D" id="2.130.10.120">
    <property type="entry name" value="Prolyl oligopeptidase, N-terminal domain"/>
    <property type="match status" value="1"/>
</dbReference>